<comment type="catalytic activity">
    <reaction evidence="1 5 6">
        <text>[protein]-peptidylproline (omega=180) = [protein]-peptidylproline (omega=0)</text>
        <dbReference type="Rhea" id="RHEA:16237"/>
        <dbReference type="Rhea" id="RHEA-COMP:10747"/>
        <dbReference type="Rhea" id="RHEA-COMP:10748"/>
        <dbReference type="ChEBI" id="CHEBI:83833"/>
        <dbReference type="ChEBI" id="CHEBI:83834"/>
        <dbReference type="EC" id="5.2.1.8"/>
    </reaction>
</comment>
<keyword evidence="3 5" id="KW-0697">Rotamase</keyword>
<evidence type="ECO:0000256" key="6">
    <source>
        <dbReference type="RuleBase" id="RU003915"/>
    </source>
</evidence>
<organism evidence="8 9">
    <name type="scientific">Hymenobacter citatus</name>
    <dbReference type="NCBI Taxonomy" id="2763506"/>
    <lineage>
        <taxon>Bacteria</taxon>
        <taxon>Pseudomonadati</taxon>
        <taxon>Bacteroidota</taxon>
        <taxon>Cytophagia</taxon>
        <taxon>Cytophagales</taxon>
        <taxon>Hymenobacteraceae</taxon>
        <taxon>Hymenobacter</taxon>
    </lineage>
</organism>
<accession>A0ABR7MN98</accession>
<dbReference type="PROSITE" id="PS50059">
    <property type="entry name" value="FKBP_PPIASE"/>
    <property type="match status" value="1"/>
</dbReference>
<dbReference type="Proteomes" id="UP000622017">
    <property type="component" value="Unassembled WGS sequence"/>
</dbReference>
<dbReference type="PANTHER" id="PTHR43811:SF19">
    <property type="entry name" value="39 KDA FK506-BINDING NUCLEAR PROTEIN"/>
    <property type="match status" value="1"/>
</dbReference>
<reference evidence="8 9" key="1">
    <citation type="submission" date="2020-08" db="EMBL/GenBank/DDBJ databases">
        <title>Hymenobacter sp.</title>
        <authorList>
            <person name="Kim M.K."/>
        </authorList>
    </citation>
    <scope>NUCLEOTIDE SEQUENCE [LARGE SCALE GENOMIC DNA]</scope>
    <source>
        <strain evidence="8 9">BT507</strain>
    </source>
</reference>
<evidence type="ECO:0000256" key="1">
    <source>
        <dbReference type="ARBA" id="ARBA00000971"/>
    </source>
</evidence>
<evidence type="ECO:0000313" key="9">
    <source>
        <dbReference type="Proteomes" id="UP000622017"/>
    </source>
</evidence>
<evidence type="ECO:0000256" key="4">
    <source>
        <dbReference type="ARBA" id="ARBA00023235"/>
    </source>
</evidence>
<keyword evidence="4 5" id="KW-0413">Isomerase</keyword>
<proteinExistence type="inferred from homology"/>
<dbReference type="EC" id="5.2.1.8" evidence="6"/>
<keyword evidence="9" id="KW-1185">Reference proteome</keyword>
<dbReference type="SUPFAM" id="SSF54534">
    <property type="entry name" value="FKBP-like"/>
    <property type="match status" value="1"/>
</dbReference>
<feature type="domain" description="PPIase FKBP-type" evidence="7">
    <location>
        <begin position="104"/>
        <end position="191"/>
    </location>
</feature>
<evidence type="ECO:0000256" key="2">
    <source>
        <dbReference type="ARBA" id="ARBA00006577"/>
    </source>
</evidence>
<evidence type="ECO:0000259" key="7">
    <source>
        <dbReference type="PROSITE" id="PS50059"/>
    </source>
</evidence>
<dbReference type="GO" id="GO:0016853">
    <property type="term" value="F:isomerase activity"/>
    <property type="evidence" value="ECO:0007669"/>
    <property type="project" value="UniProtKB-KW"/>
</dbReference>
<gene>
    <name evidence="8" type="ORF">H8B15_16665</name>
</gene>
<dbReference type="Pfam" id="PF00254">
    <property type="entry name" value="FKBP_C"/>
    <property type="match status" value="1"/>
</dbReference>
<evidence type="ECO:0000256" key="5">
    <source>
        <dbReference type="PROSITE-ProRule" id="PRU00277"/>
    </source>
</evidence>
<sequence length="191" mass="20713">MQPGGGYFSLTGMMNTFSFFRASRFVLGLLVLLLSVSSCLNNNSNDDYLADLERQAAQAKIDDEATIQKYLADNKITKFDKRASGLYFVQDSTALGTGDMAKAGQTVSVRYTGYFFSTPPKAFDASGATPFNFTLGIGQVIMGWDEGIALMRKGGKATLLVPSALAYGVFGRSTIPPNTPLRFEVELIDIK</sequence>
<evidence type="ECO:0000256" key="3">
    <source>
        <dbReference type="ARBA" id="ARBA00023110"/>
    </source>
</evidence>
<dbReference type="InterPro" id="IPR001179">
    <property type="entry name" value="PPIase_FKBP_dom"/>
</dbReference>
<dbReference type="InterPro" id="IPR046357">
    <property type="entry name" value="PPIase_dom_sf"/>
</dbReference>
<comment type="similarity">
    <text evidence="2 6">Belongs to the FKBP-type PPIase family.</text>
</comment>
<dbReference type="EMBL" id="JACSCY010000015">
    <property type="protein sequence ID" value="MBC6612557.1"/>
    <property type="molecule type" value="Genomic_DNA"/>
</dbReference>
<dbReference type="PANTHER" id="PTHR43811">
    <property type="entry name" value="FKBP-TYPE PEPTIDYL-PROLYL CIS-TRANS ISOMERASE FKPA"/>
    <property type="match status" value="1"/>
</dbReference>
<name>A0ABR7MN98_9BACT</name>
<evidence type="ECO:0000313" key="8">
    <source>
        <dbReference type="EMBL" id="MBC6612557.1"/>
    </source>
</evidence>
<protein>
    <recommendedName>
        <fullName evidence="6">Peptidyl-prolyl cis-trans isomerase</fullName>
        <ecNumber evidence="6">5.2.1.8</ecNumber>
    </recommendedName>
</protein>
<comment type="caution">
    <text evidence="8">The sequence shown here is derived from an EMBL/GenBank/DDBJ whole genome shotgun (WGS) entry which is preliminary data.</text>
</comment>
<dbReference type="Gene3D" id="3.10.50.40">
    <property type="match status" value="1"/>
</dbReference>